<sequence>HVDDHLRELARRARAEEVTALVLGGTFDHARIDSLDLSWGPLTDKGGEALLNAPAFRALKRLDLRHHRMSEEMRDRVRRTFSEAGVHIETQPGLGG</sequence>
<evidence type="ECO:0000313" key="1">
    <source>
        <dbReference type="EMBL" id="MFD0851497.1"/>
    </source>
</evidence>
<comment type="caution">
    <text evidence="1">The sequence shown here is derived from an EMBL/GenBank/DDBJ whole genome shotgun (WGS) entry which is preliminary data.</text>
</comment>
<dbReference type="Gene3D" id="3.80.10.10">
    <property type="entry name" value="Ribonuclease Inhibitor"/>
    <property type="match status" value="1"/>
</dbReference>
<proteinExistence type="predicted"/>
<accession>A0ABW3CCD3</accession>
<evidence type="ECO:0008006" key="3">
    <source>
        <dbReference type="Google" id="ProtNLM"/>
    </source>
</evidence>
<keyword evidence="2" id="KW-1185">Reference proteome</keyword>
<dbReference type="EMBL" id="JBHTIR010000526">
    <property type="protein sequence ID" value="MFD0851497.1"/>
    <property type="molecule type" value="Genomic_DNA"/>
</dbReference>
<dbReference type="Proteomes" id="UP001597083">
    <property type="component" value="Unassembled WGS sequence"/>
</dbReference>
<organism evidence="1 2">
    <name type="scientific">Actinomadura adrarensis</name>
    <dbReference type="NCBI Taxonomy" id="1819600"/>
    <lineage>
        <taxon>Bacteria</taxon>
        <taxon>Bacillati</taxon>
        <taxon>Actinomycetota</taxon>
        <taxon>Actinomycetes</taxon>
        <taxon>Streptosporangiales</taxon>
        <taxon>Thermomonosporaceae</taxon>
        <taxon>Actinomadura</taxon>
    </lineage>
</organism>
<reference evidence="2" key="1">
    <citation type="journal article" date="2019" name="Int. J. Syst. Evol. Microbiol.">
        <title>The Global Catalogue of Microorganisms (GCM) 10K type strain sequencing project: providing services to taxonomists for standard genome sequencing and annotation.</title>
        <authorList>
            <consortium name="The Broad Institute Genomics Platform"/>
            <consortium name="The Broad Institute Genome Sequencing Center for Infectious Disease"/>
            <person name="Wu L."/>
            <person name="Ma J."/>
        </authorList>
    </citation>
    <scope>NUCLEOTIDE SEQUENCE [LARGE SCALE GENOMIC DNA]</scope>
    <source>
        <strain evidence="2">JCM 31696</strain>
    </source>
</reference>
<protein>
    <recommendedName>
        <fullName evidence="3">Leucine-rich repeat domain-containing protein</fullName>
    </recommendedName>
</protein>
<dbReference type="InterPro" id="IPR032675">
    <property type="entry name" value="LRR_dom_sf"/>
</dbReference>
<feature type="non-terminal residue" evidence="1">
    <location>
        <position position="1"/>
    </location>
</feature>
<gene>
    <name evidence="1" type="ORF">ACFQ07_04665</name>
</gene>
<name>A0ABW3CCD3_9ACTN</name>
<evidence type="ECO:0000313" key="2">
    <source>
        <dbReference type="Proteomes" id="UP001597083"/>
    </source>
</evidence>